<dbReference type="AlphaFoldDB" id="A0A3S7QG71"/>
<accession>A0A3S7QG71</accession>
<geneLocation type="plasmid" evidence="1">
    <name>pEc09</name>
</geneLocation>
<sequence>MDGGVIVVTEQTNKKLMLDESPDMTLQFKWRKFGGAIFTATQAMEHIREGRKIGPTPAGMLPQDVWLNRLIAMEETLPRGKFFDRFRRRDKSEQYDLAADHLRLVGQKSDRGGR</sequence>
<dbReference type="RefSeq" id="WP_000348670.1">
    <property type="nucleotide sequence ID" value="NZ_FJWP01000016.1"/>
</dbReference>
<name>A0A3S7QG71_9ENTR</name>
<protein>
    <submittedName>
        <fullName evidence="1">Uncharacterized protein</fullName>
    </submittedName>
</protein>
<evidence type="ECO:0000313" key="2">
    <source>
        <dbReference type="EMBL" id="AXJ99814.1"/>
    </source>
</evidence>
<dbReference type="EMBL" id="MH325468">
    <property type="protein sequence ID" value="AXJ99555.1"/>
    <property type="molecule type" value="Genomic_DNA"/>
</dbReference>
<geneLocation type="plasmid" evidence="2">
    <name>pEc13</name>
</geneLocation>
<keyword evidence="1" id="KW-0614">Plasmid</keyword>
<dbReference type="EMBL" id="MH325469">
    <property type="protein sequence ID" value="AXJ99814.1"/>
    <property type="molecule type" value="Genomic_DNA"/>
</dbReference>
<proteinExistence type="predicted"/>
<organism evidence="1">
    <name type="scientific">Enterobacter hormaechei</name>
    <dbReference type="NCBI Taxonomy" id="158836"/>
    <lineage>
        <taxon>Bacteria</taxon>
        <taxon>Pseudomonadati</taxon>
        <taxon>Pseudomonadota</taxon>
        <taxon>Gammaproteobacteria</taxon>
        <taxon>Enterobacterales</taxon>
        <taxon>Enterobacteriaceae</taxon>
        <taxon>Enterobacter</taxon>
        <taxon>Enterobacter cloacae complex</taxon>
    </lineage>
</organism>
<reference evidence="1" key="1">
    <citation type="submission" date="2018-05" db="EMBL/GenBank/DDBJ databases">
        <title>Complete Sequences of Plasmids Bearing rmtG 16S rRNA Methyltransferase Gene in Enterobacter hormaechei in Brazil.</title>
        <authorList>
            <person name="Bueno M.F.C."/>
            <person name="Martins E.R."/>
            <person name="Francisco G.R."/>
            <person name="Casella T."/>
            <person name="Garcia D.O."/>
            <person name="de Vasconcelos A.T.R."/>
            <person name="de Almeida L.G."/>
            <person name="Gerber A.L."/>
            <person name="Nogueira M.C.L."/>
        </authorList>
    </citation>
    <scope>NUCLEOTIDE SEQUENCE</scope>
    <source>
        <strain evidence="1">Ec09</strain>
        <plasmid evidence="1">pEc09</plasmid>
    </source>
</reference>
<reference evidence="2" key="2">
    <citation type="submission" date="2018-05" db="EMBL/GenBank/DDBJ databases">
        <title>Complete Sequences of Plasmids Bearing rmtG 16S rRNA Methyltransferase Gene in Enterobacter hormaechei in Brazil.</title>
        <authorList>
            <person name="Martins E.R."/>
            <person name="Bueno M.F.C."/>
            <person name="Francisco G.R."/>
            <person name="Casella T."/>
            <person name="Garcia D.O."/>
            <person name="de Vasconcelos A.T.R."/>
            <person name="de Almeida L.G."/>
            <person name="Gerber A.L."/>
            <person name="Nogueira M.C.L."/>
        </authorList>
    </citation>
    <scope>NUCLEOTIDE SEQUENCE</scope>
    <source>
        <strain evidence="2">Ec13</strain>
        <plasmid evidence="2">pEc13</plasmid>
    </source>
</reference>
<evidence type="ECO:0000313" key="1">
    <source>
        <dbReference type="EMBL" id="AXJ99555.1"/>
    </source>
</evidence>